<accession>A0A8T2PQG5</accession>
<organism evidence="2 3">
    <name type="scientific">Albula glossodonta</name>
    <name type="common">roundjaw bonefish</name>
    <dbReference type="NCBI Taxonomy" id="121402"/>
    <lineage>
        <taxon>Eukaryota</taxon>
        <taxon>Metazoa</taxon>
        <taxon>Chordata</taxon>
        <taxon>Craniata</taxon>
        <taxon>Vertebrata</taxon>
        <taxon>Euteleostomi</taxon>
        <taxon>Actinopterygii</taxon>
        <taxon>Neopterygii</taxon>
        <taxon>Teleostei</taxon>
        <taxon>Albuliformes</taxon>
        <taxon>Albulidae</taxon>
        <taxon>Albula</taxon>
    </lineage>
</organism>
<gene>
    <name evidence="2" type="ORF">JZ751_011713</name>
</gene>
<evidence type="ECO:0000313" key="2">
    <source>
        <dbReference type="EMBL" id="KAG9353593.1"/>
    </source>
</evidence>
<dbReference type="AlphaFoldDB" id="A0A8T2PQG5"/>
<dbReference type="EMBL" id="JAFBMS010000003">
    <property type="protein sequence ID" value="KAG9353593.1"/>
    <property type="molecule type" value="Genomic_DNA"/>
</dbReference>
<protein>
    <submittedName>
        <fullName evidence="2">Uncharacterized protein</fullName>
    </submittedName>
</protein>
<evidence type="ECO:0000313" key="3">
    <source>
        <dbReference type="Proteomes" id="UP000824540"/>
    </source>
</evidence>
<dbReference type="Proteomes" id="UP000824540">
    <property type="component" value="Unassembled WGS sequence"/>
</dbReference>
<sequence length="99" mass="11319">MKREPEESVPDMKREPEELVPDMKREPEELVPDIKREPEELVPDTKRTICCFPHSVSGSECAIRNAREVGETSGWIPRADLCCLRPEATLFDRVLSVPD</sequence>
<name>A0A8T2PQG5_9TELE</name>
<keyword evidence="3" id="KW-1185">Reference proteome</keyword>
<proteinExistence type="predicted"/>
<reference evidence="2" key="1">
    <citation type="thesis" date="2021" institute="BYU ScholarsArchive" country="Provo, UT, USA">
        <title>Applications of and Algorithms for Genome Assembly and Genomic Analyses with an Emphasis on Marine Teleosts.</title>
        <authorList>
            <person name="Pickett B.D."/>
        </authorList>
    </citation>
    <scope>NUCLEOTIDE SEQUENCE</scope>
    <source>
        <strain evidence="2">HI-2016</strain>
    </source>
</reference>
<feature type="region of interest" description="Disordered" evidence="1">
    <location>
        <begin position="1"/>
        <end position="28"/>
    </location>
</feature>
<evidence type="ECO:0000256" key="1">
    <source>
        <dbReference type="SAM" id="MobiDB-lite"/>
    </source>
</evidence>
<comment type="caution">
    <text evidence="2">The sequence shown here is derived from an EMBL/GenBank/DDBJ whole genome shotgun (WGS) entry which is preliminary data.</text>
</comment>